<dbReference type="RefSeq" id="WP_018163942.1">
    <property type="nucleotide sequence ID" value="NZ_FMXP01000032.1"/>
</dbReference>
<proteinExistence type="predicted"/>
<dbReference type="EMBL" id="FMXP01000032">
    <property type="protein sequence ID" value="SDB40205.1"/>
    <property type="molecule type" value="Genomic_DNA"/>
</dbReference>
<reference evidence="1 2" key="1">
    <citation type="submission" date="2016-10" db="EMBL/GenBank/DDBJ databases">
        <authorList>
            <person name="de Groot N.N."/>
        </authorList>
    </citation>
    <scope>NUCLEOTIDE SEQUENCE [LARGE SCALE GENOMIC DNA]</scope>
    <source>
        <strain evidence="1 2">A-4</strain>
    </source>
</reference>
<dbReference type="AlphaFoldDB" id="A0A1G6D5M1"/>
<evidence type="ECO:0000313" key="2">
    <source>
        <dbReference type="Proteomes" id="UP000182508"/>
    </source>
</evidence>
<protein>
    <submittedName>
        <fullName evidence="1">Uncharacterized protein</fullName>
    </submittedName>
</protein>
<name>A0A1G6D5M1_9STRE</name>
<organism evidence="1 2">
    <name type="scientific">Streptococcus henryi</name>
    <dbReference type="NCBI Taxonomy" id="439219"/>
    <lineage>
        <taxon>Bacteria</taxon>
        <taxon>Bacillati</taxon>
        <taxon>Bacillota</taxon>
        <taxon>Bacilli</taxon>
        <taxon>Lactobacillales</taxon>
        <taxon>Streptococcaceae</taxon>
        <taxon>Streptococcus</taxon>
    </lineage>
</organism>
<sequence length="97" mass="11275">MKLKHFLAVGLASYAGYQAYKNRERIKNTVLVAIETREAMSLDLDKIKDSLSTIQEESYKVNQINQDLTYKFRVFEKEAQAHLNEIKSITAKYQESK</sequence>
<evidence type="ECO:0000313" key="1">
    <source>
        <dbReference type="EMBL" id="SDB40205.1"/>
    </source>
</evidence>
<dbReference type="Proteomes" id="UP000182508">
    <property type="component" value="Unassembled WGS sequence"/>
</dbReference>
<dbReference type="STRING" id="439219.SAMN02910293_01975"/>
<gene>
    <name evidence="1" type="ORF">SAMN02910293_01975</name>
</gene>
<accession>A0A1G6D5M1</accession>
<keyword evidence="2" id="KW-1185">Reference proteome</keyword>